<gene>
    <name evidence="1" type="ORF">KL86DES1_10387</name>
</gene>
<name>A0A212KYR9_9BACT</name>
<reference evidence="1" key="1">
    <citation type="submission" date="2016-08" db="EMBL/GenBank/DDBJ databases">
        <authorList>
            <person name="Seilhamer J.J."/>
        </authorList>
    </citation>
    <scope>NUCLEOTIDE SEQUENCE</scope>
    <source>
        <strain evidence="1">86-1</strain>
    </source>
</reference>
<organism evidence="1">
    <name type="scientific">uncultured Desulfovibrio sp</name>
    <dbReference type="NCBI Taxonomy" id="167968"/>
    <lineage>
        <taxon>Bacteria</taxon>
        <taxon>Pseudomonadati</taxon>
        <taxon>Thermodesulfobacteriota</taxon>
        <taxon>Desulfovibrionia</taxon>
        <taxon>Desulfovibrionales</taxon>
        <taxon>Desulfovibrionaceae</taxon>
        <taxon>Desulfovibrio</taxon>
        <taxon>environmental samples</taxon>
    </lineage>
</organism>
<sequence length="56" mass="6016">MLGYFVLYIRAFSLNRSGDRMAGAGVKARTQCNRVATSMAWSGAATSEIADLMNAL</sequence>
<accession>A0A212KYR9</accession>
<evidence type="ECO:0000313" key="1">
    <source>
        <dbReference type="EMBL" id="SCM70406.1"/>
    </source>
</evidence>
<dbReference type="AlphaFoldDB" id="A0A212KYR9"/>
<protein>
    <submittedName>
        <fullName evidence="1">Uncharacterized protein</fullName>
    </submittedName>
</protein>
<dbReference type="EMBL" id="FMJC01000001">
    <property type="protein sequence ID" value="SCM70406.1"/>
    <property type="molecule type" value="Genomic_DNA"/>
</dbReference>
<proteinExistence type="predicted"/>